<proteinExistence type="predicted"/>
<name>A0AAV4DV50_9GAST</name>
<dbReference type="AlphaFoldDB" id="A0AAV4DV50"/>
<feature type="region of interest" description="Disordered" evidence="1">
    <location>
        <begin position="61"/>
        <end position="126"/>
    </location>
</feature>
<accession>A0AAV4DV50</accession>
<gene>
    <name evidence="2" type="ORF">PoB_007443000</name>
</gene>
<reference evidence="2 3" key="1">
    <citation type="journal article" date="2021" name="Elife">
        <title>Chloroplast acquisition without the gene transfer in kleptoplastic sea slugs, Plakobranchus ocellatus.</title>
        <authorList>
            <person name="Maeda T."/>
            <person name="Takahashi S."/>
            <person name="Yoshida T."/>
            <person name="Shimamura S."/>
            <person name="Takaki Y."/>
            <person name="Nagai Y."/>
            <person name="Toyoda A."/>
            <person name="Suzuki Y."/>
            <person name="Arimoto A."/>
            <person name="Ishii H."/>
            <person name="Satoh N."/>
            <person name="Nishiyama T."/>
            <person name="Hasebe M."/>
            <person name="Maruyama T."/>
            <person name="Minagawa J."/>
            <person name="Obokata J."/>
            <person name="Shigenobu S."/>
        </authorList>
    </citation>
    <scope>NUCLEOTIDE SEQUENCE [LARGE SCALE GENOMIC DNA]</scope>
</reference>
<comment type="caution">
    <text evidence="2">The sequence shown here is derived from an EMBL/GenBank/DDBJ whole genome shotgun (WGS) entry which is preliminary data.</text>
</comment>
<dbReference type="EMBL" id="BLXT01008368">
    <property type="protein sequence ID" value="GFO47925.1"/>
    <property type="molecule type" value="Genomic_DNA"/>
</dbReference>
<evidence type="ECO:0000313" key="2">
    <source>
        <dbReference type="EMBL" id="GFO47925.1"/>
    </source>
</evidence>
<evidence type="ECO:0000313" key="3">
    <source>
        <dbReference type="Proteomes" id="UP000735302"/>
    </source>
</evidence>
<organism evidence="2 3">
    <name type="scientific">Plakobranchus ocellatus</name>
    <dbReference type="NCBI Taxonomy" id="259542"/>
    <lineage>
        <taxon>Eukaryota</taxon>
        <taxon>Metazoa</taxon>
        <taxon>Spiralia</taxon>
        <taxon>Lophotrochozoa</taxon>
        <taxon>Mollusca</taxon>
        <taxon>Gastropoda</taxon>
        <taxon>Heterobranchia</taxon>
        <taxon>Euthyneura</taxon>
        <taxon>Panpulmonata</taxon>
        <taxon>Sacoglossa</taxon>
        <taxon>Placobranchoidea</taxon>
        <taxon>Plakobranchidae</taxon>
        <taxon>Plakobranchus</taxon>
    </lineage>
</organism>
<sequence length="126" mass="13954">MCLLRSIHPFVFRLSTWVEQPSPLVSLTIALRLNLSRLDGKEVGNRRVLVSPSIWRRRPEMSPGVLANTRQRAGKAVKTLPPPLRLTETGQLSGVPATSDWSRLPQEGPGGDLLHIQTTGDERLVT</sequence>
<keyword evidence="3" id="KW-1185">Reference proteome</keyword>
<protein>
    <submittedName>
        <fullName evidence="2">Uncharacterized protein</fullName>
    </submittedName>
</protein>
<dbReference type="Proteomes" id="UP000735302">
    <property type="component" value="Unassembled WGS sequence"/>
</dbReference>
<evidence type="ECO:0000256" key="1">
    <source>
        <dbReference type="SAM" id="MobiDB-lite"/>
    </source>
</evidence>